<feature type="transmembrane region" description="Helical" evidence="1">
    <location>
        <begin position="95"/>
        <end position="115"/>
    </location>
</feature>
<keyword evidence="1" id="KW-0472">Membrane</keyword>
<name>A0A8C3UUF6_CATUS</name>
<evidence type="ECO:0000313" key="3">
    <source>
        <dbReference type="Proteomes" id="UP000694563"/>
    </source>
</evidence>
<keyword evidence="1" id="KW-1133">Transmembrane helix</keyword>
<reference evidence="2" key="1">
    <citation type="submission" date="2025-08" db="UniProtKB">
        <authorList>
            <consortium name="Ensembl"/>
        </authorList>
    </citation>
    <scope>IDENTIFICATION</scope>
</reference>
<keyword evidence="3" id="KW-1185">Reference proteome</keyword>
<protein>
    <submittedName>
        <fullName evidence="2">Uncharacterized protein</fullName>
    </submittedName>
</protein>
<feature type="transmembrane region" description="Helical" evidence="1">
    <location>
        <begin position="58"/>
        <end position="75"/>
    </location>
</feature>
<evidence type="ECO:0000313" key="2">
    <source>
        <dbReference type="Ensembl" id="ENSCUSP00005018472.1"/>
    </source>
</evidence>
<proteinExistence type="predicted"/>
<keyword evidence="1" id="KW-0812">Transmembrane</keyword>
<accession>A0A8C3UUF6</accession>
<sequence>MARLEVDRAFLRSPRGSLKISRTVRPGAALGPAGKARAGADPRPLLSRKMLFLPSDHWVSVSSHMDIAVTVFMAMQPFLTIPSVLGTLHVLLQDVLNSVIAALFLLVVSLFAIIIKTNKGTLAGGVSRNIVNEFQFLQCSDLNLLVLTFPAKKS</sequence>
<dbReference type="Proteomes" id="UP000694563">
    <property type="component" value="Unassembled WGS sequence"/>
</dbReference>
<dbReference type="Ensembl" id="ENSCUST00005019161.1">
    <property type="protein sequence ID" value="ENSCUSP00005018472.1"/>
    <property type="gene ID" value="ENSCUSG00005011850.1"/>
</dbReference>
<reference evidence="2" key="2">
    <citation type="submission" date="2025-09" db="UniProtKB">
        <authorList>
            <consortium name="Ensembl"/>
        </authorList>
    </citation>
    <scope>IDENTIFICATION</scope>
</reference>
<organism evidence="2 3">
    <name type="scientific">Catharus ustulatus</name>
    <name type="common">Russet-backed thrush</name>
    <name type="synonym">Hylocichla ustulatus</name>
    <dbReference type="NCBI Taxonomy" id="91951"/>
    <lineage>
        <taxon>Eukaryota</taxon>
        <taxon>Metazoa</taxon>
        <taxon>Chordata</taxon>
        <taxon>Craniata</taxon>
        <taxon>Vertebrata</taxon>
        <taxon>Euteleostomi</taxon>
        <taxon>Archelosauria</taxon>
        <taxon>Archosauria</taxon>
        <taxon>Dinosauria</taxon>
        <taxon>Saurischia</taxon>
        <taxon>Theropoda</taxon>
        <taxon>Coelurosauria</taxon>
        <taxon>Aves</taxon>
        <taxon>Neognathae</taxon>
        <taxon>Neoaves</taxon>
        <taxon>Telluraves</taxon>
        <taxon>Australaves</taxon>
        <taxon>Passeriformes</taxon>
        <taxon>Turdidae</taxon>
        <taxon>Catharus</taxon>
    </lineage>
</organism>
<evidence type="ECO:0000256" key="1">
    <source>
        <dbReference type="SAM" id="Phobius"/>
    </source>
</evidence>
<dbReference type="AlphaFoldDB" id="A0A8C3UUF6"/>